<dbReference type="PANTHER" id="PTHR47972">
    <property type="entry name" value="KINESIN-LIKE PROTEIN KLP-3"/>
    <property type="match status" value="1"/>
</dbReference>
<dbReference type="InterPro" id="IPR001752">
    <property type="entry name" value="Kinesin_motor_dom"/>
</dbReference>
<feature type="region of interest" description="Disordered" evidence="8">
    <location>
        <begin position="1"/>
        <end position="62"/>
    </location>
</feature>
<feature type="compositionally biased region" description="Polar residues" evidence="8">
    <location>
        <begin position="1209"/>
        <end position="1225"/>
    </location>
</feature>
<dbReference type="InterPro" id="IPR027640">
    <property type="entry name" value="Kinesin-like_fam"/>
</dbReference>
<dbReference type="EMBL" id="HBNS01008245">
    <property type="protein sequence ID" value="CAE4591446.1"/>
    <property type="molecule type" value="Transcribed_RNA"/>
</dbReference>
<feature type="coiled-coil region" evidence="7">
    <location>
        <begin position="635"/>
        <end position="725"/>
    </location>
</feature>
<evidence type="ECO:0000256" key="6">
    <source>
        <dbReference type="PROSITE-ProRule" id="PRU00283"/>
    </source>
</evidence>
<feature type="region of interest" description="Disordered" evidence="8">
    <location>
        <begin position="395"/>
        <end position="416"/>
    </location>
</feature>
<keyword evidence="7" id="KW-0175">Coiled coil</keyword>
<feature type="compositionally biased region" description="Low complexity" evidence="8">
    <location>
        <begin position="1095"/>
        <end position="1105"/>
    </location>
</feature>
<dbReference type="PROSITE" id="PS00411">
    <property type="entry name" value="KINESIN_MOTOR_1"/>
    <property type="match status" value="1"/>
</dbReference>
<feature type="coiled-coil region" evidence="7">
    <location>
        <begin position="501"/>
        <end position="535"/>
    </location>
</feature>
<feature type="compositionally biased region" description="Basic residues" evidence="8">
    <location>
        <begin position="107"/>
        <end position="128"/>
    </location>
</feature>
<dbReference type="SMART" id="SM00129">
    <property type="entry name" value="KISc"/>
    <property type="match status" value="1"/>
</dbReference>
<dbReference type="GO" id="GO:0007018">
    <property type="term" value="P:microtubule-based movement"/>
    <property type="evidence" value="ECO:0007669"/>
    <property type="project" value="InterPro"/>
</dbReference>
<feature type="region of interest" description="Disordered" evidence="8">
    <location>
        <begin position="101"/>
        <end position="128"/>
    </location>
</feature>
<dbReference type="InterPro" id="IPR019821">
    <property type="entry name" value="Kinesin_motor_CS"/>
</dbReference>
<feature type="region of interest" description="Disordered" evidence="8">
    <location>
        <begin position="1065"/>
        <end position="1225"/>
    </location>
</feature>
<dbReference type="GO" id="GO:0003777">
    <property type="term" value="F:microtubule motor activity"/>
    <property type="evidence" value="ECO:0007669"/>
    <property type="project" value="InterPro"/>
</dbReference>
<evidence type="ECO:0000256" key="8">
    <source>
        <dbReference type="SAM" id="MobiDB-lite"/>
    </source>
</evidence>
<evidence type="ECO:0000313" key="10">
    <source>
        <dbReference type="EMBL" id="CAE4591446.1"/>
    </source>
</evidence>
<evidence type="ECO:0000256" key="5">
    <source>
        <dbReference type="ARBA" id="ARBA00023175"/>
    </source>
</evidence>
<keyword evidence="4 6" id="KW-0067">ATP-binding</keyword>
<evidence type="ECO:0000256" key="1">
    <source>
        <dbReference type="ARBA" id="ARBA00010899"/>
    </source>
</evidence>
<dbReference type="InterPro" id="IPR036961">
    <property type="entry name" value="Kinesin_motor_dom_sf"/>
</dbReference>
<evidence type="ECO:0000259" key="9">
    <source>
        <dbReference type="PROSITE" id="PS50067"/>
    </source>
</evidence>
<feature type="compositionally biased region" description="Polar residues" evidence="8">
    <location>
        <begin position="1076"/>
        <end position="1085"/>
    </location>
</feature>
<proteinExistence type="inferred from homology"/>
<reference evidence="10" key="1">
    <citation type="submission" date="2021-01" db="EMBL/GenBank/DDBJ databases">
        <authorList>
            <person name="Corre E."/>
            <person name="Pelletier E."/>
            <person name="Niang G."/>
            <person name="Scheremetjew M."/>
            <person name="Finn R."/>
            <person name="Kale V."/>
            <person name="Holt S."/>
            <person name="Cochrane G."/>
            <person name="Meng A."/>
            <person name="Brown T."/>
            <person name="Cohen L."/>
        </authorList>
    </citation>
    <scope>NUCLEOTIDE SEQUENCE</scope>
    <source>
        <strain evidence="10">GSO104</strain>
    </source>
</reference>
<dbReference type="SUPFAM" id="SSF52540">
    <property type="entry name" value="P-loop containing nucleoside triphosphate hydrolases"/>
    <property type="match status" value="1"/>
</dbReference>
<dbReference type="Pfam" id="PF00225">
    <property type="entry name" value="Kinesin"/>
    <property type="match status" value="1"/>
</dbReference>
<feature type="domain" description="Kinesin motor" evidence="9">
    <location>
        <begin position="725"/>
        <end position="1054"/>
    </location>
</feature>
<organism evidence="10">
    <name type="scientific">Ditylum brightwellii</name>
    <dbReference type="NCBI Taxonomy" id="49249"/>
    <lineage>
        <taxon>Eukaryota</taxon>
        <taxon>Sar</taxon>
        <taxon>Stramenopiles</taxon>
        <taxon>Ochrophyta</taxon>
        <taxon>Bacillariophyta</taxon>
        <taxon>Mediophyceae</taxon>
        <taxon>Lithodesmiophycidae</taxon>
        <taxon>Lithodesmiales</taxon>
        <taxon>Lithodesmiaceae</taxon>
        <taxon>Ditylum</taxon>
    </lineage>
</organism>
<evidence type="ECO:0000256" key="2">
    <source>
        <dbReference type="ARBA" id="ARBA00022701"/>
    </source>
</evidence>
<evidence type="ECO:0000256" key="4">
    <source>
        <dbReference type="ARBA" id="ARBA00022840"/>
    </source>
</evidence>
<feature type="coiled-coil region" evidence="7">
    <location>
        <begin position="249"/>
        <end position="351"/>
    </location>
</feature>
<dbReference type="GO" id="GO:0008017">
    <property type="term" value="F:microtubule binding"/>
    <property type="evidence" value="ECO:0007669"/>
    <property type="project" value="InterPro"/>
</dbReference>
<dbReference type="AlphaFoldDB" id="A0A7S4QR56"/>
<dbReference type="Gene3D" id="3.40.850.10">
    <property type="entry name" value="Kinesin motor domain"/>
    <property type="match status" value="1"/>
</dbReference>
<evidence type="ECO:0000256" key="3">
    <source>
        <dbReference type="ARBA" id="ARBA00022741"/>
    </source>
</evidence>
<keyword evidence="5 6" id="KW-0505">Motor protein</keyword>
<dbReference type="InterPro" id="IPR027417">
    <property type="entry name" value="P-loop_NTPase"/>
</dbReference>
<dbReference type="PROSITE" id="PS50067">
    <property type="entry name" value="KINESIN_MOTOR_2"/>
    <property type="match status" value="1"/>
</dbReference>
<feature type="compositionally biased region" description="Polar residues" evidence="8">
    <location>
        <begin position="53"/>
        <end position="62"/>
    </location>
</feature>
<dbReference type="GO" id="GO:0005524">
    <property type="term" value="F:ATP binding"/>
    <property type="evidence" value="ECO:0007669"/>
    <property type="project" value="UniProtKB-UniRule"/>
</dbReference>
<sequence>MESSSEKKMSSQPLTSPSGVRASPPPASARAAAAAASAAAAAASPRREIIRKGSSSKTVQSNTSLNPIDFISRFHFSALKRSAGFNSCGRADKDYSISFTSASKTKSPTRHRSSHSANTVKKKAHPQTRHKVNNTVNVEEKDYAFGLDIEQDDDMTLESYEEARRTLGGMSEKVIAMFADAILKDGLSFIDGIQPHLNNPQEDRNDEEHASSRAKTIDILRETLSPALDVYDTFAASLIEKGEEERRKRLELRKVVKHLESDKKEWRDKREEVVKSLTSAKKREKGLKDELKRMDDKIAMAEQQMHETQKLLDNTIDNETKGRKHQQEMSKRAITTEMRDKDKRIRDLEKLIAMRDKQLADSQNSWDVCVLCQNLLQFPQSLDLQKQLTTQRRRLSAASMHAEPDQPDDTSSVTELKDDLEGAKSRIDELESHIKLREAQLEESKKEWEIASERAISKDKDMSDLMRTIGSIQRAGEEREAKAQELQKQAESKAALLESSLVSIKAEHASLDSEMKKLQENTEHYKKELLRAEEYILELKGREKIMKSDLNMAGAQLKVEKGLRTRSEQKEKEERTERIAMAAQLMAMAQDHARMEQHLKEADEVLERKWSDKMTEQKKLYDMRGNELGESHQTIAGLEGEIQALKQALNDHENGVLVSKNQTQELSQLKGEIIAAREKLKFEEERFRSVEKKYEQTVKELEAEIEQAEAERRRLHNIIQDLRGNVRVFARIRPFLPEDNCGDDPQPCVVQKFDKEIKLRLGKDEPWQHNFAFDSVFPPSSGQDVLFREASEFIQSAMDGYNVCLFSYGQTGSGKTHTMTGSGTGQMRGIIPRSIEEVGKTKAKLEREGWQYEMQVSYLEIYNEKIRDLLRDGKFDEVKHEVKVNKDGKRYVSNITMKKIDPNDMDVVESVIRQASMCRSVASTGMNSVSSRSHAIFTLHLTAIHPEKGEALRGQLNLVDLAGSERLSRSNASGDRARETVSINKSLSALTDVFAAIGRKGGHIPYRNSKLTYLLQPCLGGEGKTLMVVNLSPTDASSQESLCSLRFASHVNKCELGKAKRSIQEYAEEGDDDTKSVSSAATSSMKGGPSRRESVSSSATSSMKRGPSRRENVTSSIPNPKRKVSSVSQPRKTPSSHRRTTSTATATTLKTRVSPRKNAPRRIDDDGRSVESNISSISVLSRDSRSTVSTIGSCSVSRSPTKRKPLQKLGTNNTLPSRNFATEKR</sequence>
<comment type="similarity">
    <text evidence="1">Belongs to the TRAFAC class myosin-kinesin ATPase superfamily. Kinesin family. KIN-14 subfamily.</text>
</comment>
<accession>A0A7S4QR56</accession>
<evidence type="ECO:0000256" key="7">
    <source>
        <dbReference type="SAM" id="Coils"/>
    </source>
</evidence>
<keyword evidence="3 6" id="KW-0547">Nucleotide-binding</keyword>
<dbReference type="PRINTS" id="PR00380">
    <property type="entry name" value="KINESINHEAVY"/>
</dbReference>
<feature type="compositionally biased region" description="Low complexity" evidence="8">
    <location>
        <begin position="28"/>
        <end position="44"/>
    </location>
</feature>
<protein>
    <recommendedName>
        <fullName evidence="9">Kinesin motor domain-containing protein</fullName>
    </recommendedName>
</protein>
<gene>
    <name evidence="10" type="ORF">DBRI00130_LOCUS6690</name>
</gene>
<name>A0A7S4QR56_9STRA</name>
<dbReference type="PANTHER" id="PTHR47972:SF45">
    <property type="entry name" value="PROTEIN CLARET SEGREGATIONAL"/>
    <property type="match status" value="1"/>
</dbReference>
<feature type="compositionally biased region" description="Low complexity" evidence="8">
    <location>
        <begin position="1141"/>
        <end position="1152"/>
    </location>
</feature>
<keyword evidence="2" id="KW-0493">Microtubule</keyword>
<dbReference type="GO" id="GO:0005874">
    <property type="term" value="C:microtubule"/>
    <property type="evidence" value="ECO:0007669"/>
    <property type="project" value="UniProtKB-KW"/>
</dbReference>
<feature type="binding site" evidence="6">
    <location>
        <begin position="809"/>
        <end position="816"/>
    </location>
    <ligand>
        <name>ATP</name>
        <dbReference type="ChEBI" id="CHEBI:30616"/>
    </ligand>
</feature>
<feature type="compositionally biased region" description="Low complexity" evidence="8">
    <location>
        <begin position="1170"/>
        <end position="1181"/>
    </location>
</feature>
<feature type="compositionally biased region" description="Polar residues" evidence="8">
    <location>
        <begin position="1187"/>
        <end position="1199"/>
    </location>
</feature>